<evidence type="ECO:0000313" key="2">
    <source>
        <dbReference type="Proteomes" id="UP000278807"/>
    </source>
</evidence>
<gene>
    <name evidence="1" type="ORF">HNAJ_LOCUS3142</name>
</gene>
<protein>
    <submittedName>
        <fullName evidence="1">Uncharacterized protein</fullName>
    </submittedName>
</protein>
<proteinExistence type="predicted"/>
<accession>A0A3P7V0Q1</accession>
<dbReference type="AlphaFoldDB" id="A0A3P7V0Q1"/>
<dbReference type="EMBL" id="UZAE01001744">
    <property type="protein sequence ID" value="VDN99001.1"/>
    <property type="molecule type" value="Genomic_DNA"/>
</dbReference>
<dbReference type="Proteomes" id="UP000278807">
    <property type="component" value="Unassembled WGS sequence"/>
</dbReference>
<name>A0A3P7V0Q1_RODNA</name>
<organism evidence="1 2">
    <name type="scientific">Rodentolepis nana</name>
    <name type="common">Dwarf tapeworm</name>
    <name type="synonym">Hymenolepis nana</name>
    <dbReference type="NCBI Taxonomy" id="102285"/>
    <lineage>
        <taxon>Eukaryota</taxon>
        <taxon>Metazoa</taxon>
        <taxon>Spiralia</taxon>
        <taxon>Lophotrochozoa</taxon>
        <taxon>Platyhelminthes</taxon>
        <taxon>Cestoda</taxon>
        <taxon>Eucestoda</taxon>
        <taxon>Cyclophyllidea</taxon>
        <taxon>Hymenolepididae</taxon>
        <taxon>Rodentolepis</taxon>
    </lineage>
</organism>
<dbReference type="OrthoDB" id="6255016at2759"/>
<keyword evidence="2" id="KW-1185">Reference proteome</keyword>
<sequence length="293" mass="33619">MAAEGLCGPIRFLIDRLPEEHLLHSNRDSKSVLSLLLIRGHGNCGCLEALLQRISPSVLENSSDTTNQIILSVNELLERIKTSAVDRVTGVFKTWITLNYIHLEEEDEIDNESRSRINERLIQRTVGAVIKDCQSIWANPREISISTYLVFQLIIKLFILGRIGLEFLDACHKEVEAAFSIDQPRPLQEVQMQQLERIRARSLTNIFGGMITGIFSIFSLRIAQLRRAFEPVAPLKFLTILSLRRYLLCATRSTTRSFPITTEGFAFHHQLEELNLPLYLHKLVLMQDDIYYR</sequence>
<reference evidence="1 2" key="1">
    <citation type="submission" date="2018-11" db="EMBL/GenBank/DDBJ databases">
        <authorList>
            <consortium name="Pathogen Informatics"/>
        </authorList>
    </citation>
    <scope>NUCLEOTIDE SEQUENCE [LARGE SCALE GENOMIC DNA]</scope>
</reference>
<evidence type="ECO:0000313" key="1">
    <source>
        <dbReference type="EMBL" id="VDN99001.1"/>
    </source>
</evidence>